<dbReference type="PANTHER" id="PTHR35546">
    <property type="entry name" value="F-BOX PROTEIN INTERACTION DOMAIN PROTEIN-RELATED"/>
    <property type="match status" value="1"/>
</dbReference>
<reference evidence="1" key="1">
    <citation type="submission" date="2015-06" db="UniProtKB">
        <authorList>
            <consortium name="EnsemblPlants"/>
        </authorList>
    </citation>
    <scope>IDENTIFICATION</scope>
</reference>
<accession>R7W3D5</accession>
<dbReference type="PANTHER" id="PTHR35546:SF110">
    <property type="entry name" value="F-BOX DOMAIN-CONTAINING PROTEIN"/>
    <property type="match status" value="1"/>
</dbReference>
<dbReference type="Pfam" id="PF00646">
    <property type="entry name" value="F-box"/>
    <property type="match status" value="1"/>
</dbReference>
<dbReference type="EnsemblPlants" id="EMT00996">
    <property type="protein sequence ID" value="EMT00996"/>
    <property type="gene ID" value="F775_13663"/>
</dbReference>
<dbReference type="Gene3D" id="1.20.1280.50">
    <property type="match status" value="1"/>
</dbReference>
<dbReference type="InterPro" id="IPR001810">
    <property type="entry name" value="F-box_dom"/>
</dbReference>
<organism evidence="1">
    <name type="scientific">Aegilops tauschii</name>
    <name type="common">Tausch's goatgrass</name>
    <name type="synonym">Aegilops squarrosa</name>
    <dbReference type="NCBI Taxonomy" id="37682"/>
    <lineage>
        <taxon>Eukaryota</taxon>
        <taxon>Viridiplantae</taxon>
        <taxon>Streptophyta</taxon>
        <taxon>Embryophyta</taxon>
        <taxon>Tracheophyta</taxon>
        <taxon>Spermatophyta</taxon>
        <taxon>Magnoliopsida</taxon>
        <taxon>Liliopsida</taxon>
        <taxon>Poales</taxon>
        <taxon>Poaceae</taxon>
        <taxon>BOP clade</taxon>
        <taxon>Pooideae</taxon>
        <taxon>Triticodae</taxon>
        <taxon>Triticeae</taxon>
        <taxon>Triticinae</taxon>
        <taxon>Aegilops</taxon>
    </lineage>
</organism>
<dbReference type="SUPFAM" id="SSF81383">
    <property type="entry name" value="F-box domain"/>
    <property type="match status" value="1"/>
</dbReference>
<dbReference type="InterPro" id="IPR055290">
    <property type="entry name" value="At3g26010-like"/>
</dbReference>
<dbReference type="AlphaFoldDB" id="R7W3D5"/>
<dbReference type="CDD" id="cd22157">
    <property type="entry name" value="F-box_AtFBW1-like"/>
    <property type="match status" value="1"/>
</dbReference>
<sequence>MAAERLADDLLIEILSRVSARSLCRFKCVSKHWLALIGHPDNRRMVPQTLTGFFYTRSDNGQLPLETEVCFTGVSGKRCPPVDTSFTFLRSHRRVNLLDCCNDLLLGRWYDVSAPDDEFYYIVCNPSREESVKLPNISHADNVQALRLGFDAAVSTHLYVFAFLEDVHFNFYLAGVEVYSPETRRWVYKEIGWNKRIKLPAWQYDAVFLNGCLHFYASGKSSPFYIRVVDMEGKTWPNIGIRGKLYGGPIRQSQGRLH</sequence>
<dbReference type="SMART" id="SM00256">
    <property type="entry name" value="FBOX"/>
    <property type="match status" value="1"/>
</dbReference>
<protein>
    <submittedName>
        <fullName evidence="1">Uncharacterized protein</fullName>
    </submittedName>
</protein>
<dbReference type="InterPro" id="IPR036047">
    <property type="entry name" value="F-box-like_dom_sf"/>
</dbReference>
<name>R7W3D5_AEGTA</name>
<proteinExistence type="predicted"/>
<evidence type="ECO:0000313" key="1">
    <source>
        <dbReference type="EnsemblPlants" id="EMT00996"/>
    </source>
</evidence>